<dbReference type="AlphaFoldDB" id="A0A2T6ZPY6"/>
<evidence type="ECO:0000256" key="1">
    <source>
        <dbReference type="SAM" id="MobiDB-lite"/>
    </source>
</evidence>
<comment type="caution">
    <text evidence="2">The sequence shown here is derived from an EMBL/GenBank/DDBJ whole genome shotgun (WGS) entry which is preliminary data.</text>
</comment>
<keyword evidence="3" id="KW-1185">Reference proteome</keyword>
<sequence>MSARLSNRARSQCRAALINSLEPSAAGDGTSIKRIASSLLPRTRLTVSTATDIKLPFSTTIIRTSPSFPSSSRAPNPGSASSSPRLHQTYDTVPRATPSEADRLGANPTSHPLTRDYLRSLVP</sequence>
<dbReference type="Proteomes" id="UP000244722">
    <property type="component" value="Unassembled WGS sequence"/>
</dbReference>
<name>A0A2T6ZPY6_TUBBO</name>
<accession>A0A2T6ZPY6</accession>
<evidence type="ECO:0000313" key="3">
    <source>
        <dbReference type="Proteomes" id="UP000244722"/>
    </source>
</evidence>
<gene>
    <name evidence="2" type="ORF">B9Z19DRAFT_1086036</name>
</gene>
<feature type="compositionally biased region" description="Polar residues" evidence="1">
    <location>
        <begin position="62"/>
        <end position="91"/>
    </location>
</feature>
<dbReference type="EMBL" id="NESQ01000149">
    <property type="protein sequence ID" value="PUU77558.1"/>
    <property type="molecule type" value="Genomic_DNA"/>
</dbReference>
<evidence type="ECO:0000313" key="2">
    <source>
        <dbReference type="EMBL" id="PUU77558.1"/>
    </source>
</evidence>
<protein>
    <submittedName>
        <fullName evidence="2">Uncharacterized protein</fullName>
    </submittedName>
</protein>
<proteinExistence type="predicted"/>
<reference evidence="2 3" key="1">
    <citation type="submission" date="2017-04" db="EMBL/GenBank/DDBJ databases">
        <title>Draft genome sequence of Tuber borchii Vittad., a whitish edible truffle.</title>
        <authorList>
            <consortium name="DOE Joint Genome Institute"/>
            <person name="Murat C."/>
            <person name="Kuo A."/>
            <person name="Barry K.W."/>
            <person name="Clum A."/>
            <person name="Dockter R.B."/>
            <person name="Fauchery L."/>
            <person name="Iotti M."/>
            <person name="Kohler A."/>
            <person name="Labutti K."/>
            <person name="Lindquist E.A."/>
            <person name="Lipzen A."/>
            <person name="Ohm R.A."/>
            <person name="Wang M."/>
            <person name="Grigoriev I.V."/>
            <person name="Zambonelli A."/>
            <person name="Martin F.M."/>
        </authorList>
    </citation>
    <scope>NUCLEOTIDE SEQUENCE [LARGE SCALE GENOMIC DNA]</scope>
    <source>
        <strain evidence="2 3">Tbo3840</strain>
    </source>
</reference>
<feature type="compositionally biased region" description="Basic and acidic residues" evidence="1">
    <location>
        <begin position="113"/>
        <end position="123"/>
    </location>
</feature>
<organism evidence="2 3">
    <name type="scientific">Tuber borchii</name>
    <name type="common">White truffle</name>
    <dbReference type="NCBI Taxonomy" id="42251"/>
    <lineage>
        <taxon>Eukaryota</taxon>
        <taxon>Fungi</taxon>
        <taxon>Dikarya</taxon>
        <taxon>Ascomycota</taxon>
        <taxon>Pezizomycotina</taxon>
        <taxon>Pezizomycetes</taxon>
        <taxon>Pezizales</taxon>
        <taxon>Tuberaceae</taxon>
        <taxon>Tuber</taxon>
    </lineage>
</organism>
<feature type="region of interest" description="Disordered" evidence="1">
    <location>
        <begin position="62"/>
        <end position="123"/>
    </location>
</feature>